<dbReference type="PANTHER" id="PTHR45712:SF22">
    <property type="entry name" value="INSULIN-LIKE GROWTH FACTOR-BINDING PROTEIN COMPLEX ACID LABILE SUBUNIT"/>
    <property type="match status" value="1"/>
</dbReference>
<dbReference type="WBParaSite" id="ACRNAN_scaffold84.g27810.t1">
    <property type="protein sequence ID" value="ACRNAN_scaffold84.g27810.t1"/>
    <property type="gene ID" value="ACRNAN_scaffold84.g27810"/>
</dbReference>
<name>A0A914EHK2_9BILA</name>
<keyword evidence="4" id="KW-1185">Reference proteome</keyword>
<dbReference type="SMART" id="SM00369">
    <property type="entry name" value="LRR_TYP"/>
    <property type="match status" value="10"/>
</dbReference>
<keyword evidence="1" id="KW-0433">Leucine-rich repeat</keyword>
<accession>A0A914EHK2</accession>
<dbReference type="InterPro" id="IPR001611">
    <property type="entry name" value="Leu-rich_rpt"/>
</dbReference>
<proteinExistence type="predicted"/>
<keyword evidence="2" id="KW-0677">Repeat</keyword>
<protein>
    <submittedName>
        <fullName evidence="5">Uncharacterized protein</fullName>
    </submittedName>
</protein>
<evidence type="ECO:0000256" key="2">
    <source>
        <dbReference type="ARBA" id="ARBA00022737"/>
    </source>
</evidence>
<dbReference type="Pfam" id="PF13855">
    <property type="entry name" value="LRR_8"/>
    <property type="match status" value="5"/>
</dbReference>
<evidence type="ECO:0000313" key="4">
    <source>
        <dbReference type="Proteomes" id="UP000887540"/>
    </source>
</evidence>
<dbReference type="InterPro" id="IPR003591">
    <property type="entry name" value="Leu-rich_rpt_typical-subtyp"/>
</dbReference>
<dbReference type="PANTHER" id="PTHR45712">
    <property type="entry name" value="AGAP008170-PA"/>
    <property type="match status" value="1"/>
</dbReference>
<dbReference type="Proteomes" id="UP000887540">
    <property type="component" value="Unplaced"/>
</dbReference>
<evidence type="ECO:0000313" key="5">
    <source>
        <dbReference type="WBParaSite" id="ACRNAN_scaffold84.g27810.t1"/>
    </source>
</evidence>
<evidence type="ECO:0000256" key="1">
    <source>
        <dbReference type="ARBA" id="ARBA00022614"/>
    </source>
</evidence>
<dbReference type="AlphaFoldDB" id="A0A914EHK2"/>
<reference evidence="5" key="1">
    <citation type="submission" date="2022-11" db="UniProtKB">
        <authorList>
            <consortium name="WormBaseParasite"/>
        </authorList>
    </citation>
    <scope>IDENTIFICATION</scope>
</reference>
<feature type="region of interest" description="Disordered" evidence="3">
    <location>
        <begin position="554"/>
        <end position="609"/>
    </location>
</feature>
<dbReference type="SUPFAM" id="SSF52047">
    <property type="entry name" value="RNI-like"/>
    <property type="match status" value="1"/>
</dbReference>
<dbReference type="Gene3D" id="3.80.10.10">
    <property type="entry name" value="Ribonuclease Inhibitor"/>
    <property type="match status" value="3"/>
</dbReference>
<evidence type="ECO:0000256" key="3">
    <source>
        <dbReference type="SAM" id="MobiDB-lite"/>
    </source>
</evidence>
<dbReference type="PROSITE" id="PS51450">
    <property type="entry name" value="LRR"/>
    <property type="match status" value="2"/>
</dbReference>
<dbReference type="InterPro" id="IPR050333">
    <property type="entry name" value="SLRP"/>
</dbReference>
<dbReference type="InterPro" id="IPR032675">
    <property type="entry name" value="LRR_dom_sf"/>
</dbReference>
<organism evidence="4 5">
    <name type="scientific">Acrobeloides nanus</name>
    <dbReference type="NCBI Taxonomy" id="290746"/>
    <lineage>
        <taxon>Eukaryota</taxon>
        <taxon>Metazoa</taxon>
        <taxon>Ecdysozoa</taxon>
        <taxon>Nematoda</taxon>
        <taxon>Chromadorea</taxon>
        <taxon>Rhabditida</taxon>
        <taxon>Tylenchina</taxon>
        <taxon>Cephalobomorpha</taxon>
        <taxon>Cephaloboidea</taxon>
        <taxon>Cephalobidae</taxon>
        <taxon>Acrobeloides</taxon>
    </lineage>
</organism>
<sequence>MGFCPGFMQNQTACTCENYYDGAVVKCNGPEGPTVVEKLKAAQSEVRELALENANIVEIGPRAFKNLKIKKLTLDNNRIKNIHKDAFKGLETSLMELSIASNRLPTVPTESFEGLRALNVLSLKCNQIENLNYTAFQRIPSLIELNLACNQICEIDSKAFDDIKSSLQNLILDDNCLQKIPAAALEGMEYLIALHLKHNEISSLNKHDLRDLRNLVMLTLNGNKITTIDKNIMTNTTSLRYIYLNENQISTIESGTMKQFTEAEVVDMSYNNLSEVTADMFSGMEHLQHLNLEANMIKDISPGAFSTTPLLLLWLPYNCLTSVSAQIFQGTPFMKQVSFAHNNIRVVQPLSFAHLANLHTLDLSHNKIQTLQPSALMGTDFLTVRVQENPLVCNQDGFHVMNGHEAINLTTEVNAICKTDYKNDIQDQCPKRPEKPVPVPCCGNKIVTTTTTELPATEMMVSEQATETTGSQTVFSPQQPAPRQRFMPDPMPSGTSSAAAAAAAAAQRKLNMERFWRLSRRPESSPVAQLHSRMSHEVGTLNSPRFRALNFNAADGRKTSSGPAQPEQYSPRITPWNSDEQVSKQKAPLPSQIEFNEDPEPEAVQHEETKAVVDEIVETPKQS</sequence>